<proteinExistence type="predicted"/>
<sequence length="120" mass="13590">MRCTIKLGFARSETKSDLILFLAVHLSPNKRIQEICCKALKVLGFILRSSKFVNLVMNLKILYCALVRPIVEYGSVLWGPETTAASVERVQRRFLHAVSFCPIIPCPIPHDYSLVLCELQ</sequence>
<evidence type="ECO:0008006" key="3">
    <source>
        <dbReference type="Google" id="ProtNLM"/>
    </source>
</evidence>
<reference evidence="1 2" key="1">
    <citation type="submission" date="2019-08" db="EMBL/GenBank/DDBJ databases">
        <authorList>
            <person name="Alioto T."/>
            <person name="Alioto T."/>
            <person name="Gomez Garrido J."/>
        </authorList>
    </citation>
    <scope>NUCLEOTIDE SEQUENCE [LARGE SCALE GENOMIC DNA]</scope>
</reference>
<dbReference type="AlphaFoldDB" id="A0A5E4M9G5"/>
<dbReference type="EMBL" id="CABPRJ010000477">
    <property type="protein sequence ID" value="VVC28039.1"/>
    <property type="molecule type" value="Genomic_DNA"/>
</dbReference>
<organism evidence="1 2">
    <name type="scientific">Cinara cedri</name>
    <dbReference type="NCBI Taxonomy" id="506608"/>
    <lineage>
        <taxon>Eukaryota</taxon>
        <taxon>Metazoa</taxon>
        <taxon>Ecdysozoa</taxon>
        <taxon>Arthropoda</taxon>
        <taxon>Hexapoda</taxon>
        <taxon>Insecta</taxon>
        <taxon>Pterygota</taxon>
        <taxon>Neoptera</taxon>
        <taxon>Paraneoptera</taxon>
        <taxon>Hemiptera</taxon>
        <taxon>Sternorrhyncha</taxon>
        <taxon>Aphidomorpha</taxon>
        <taxon>Aphidoidea</taxon>
        <taxon>Aphididae</taxon>
        <taxon>Lachninae</taxon>
        <taxon>Cinara</taxon>
    </lineage>
</organism>
<accession>A0A5E4M9G5</accession>
<dbReference type="Proteomes" id="UP000325440">
    <property type="component" value="Unassembled WGS sequence"/>
</dbReference>
<gene>
    <name evidence="1" type="ORF">CINCED_3A019690</name>
</gene>
<keyword evidence="2" id="KW-1185">Reference proteome</keyword>
<protein>
    <recommendedName>
        <fullName evidence="3">Reverse transcriptase domain</fullName>
    </recommendedName>
</protein>
<evidence type="ECO:0000313" key="2">
    <source>
        <dbReference type="Proteomes" id="UP000325440"/>
    </source>
</evidence>
<name>A0A5E4M9G5_9HEMI</name>
<dbReference type="OrthoDB" id="6630692at2759"/>
<evidence type="ECO:0000313" key="1">
    <source>
        <dbReference type="EMBL" id="VVC28039.1"/>
    </source>
</evidence>